<keyword evidence="1" id="KW-0175">Coiled coil</keyword>
<protein>
    <submittedName>
        <fullName evidence="3">Jhy protein-like</fullName>
    </submittedName>
</protein>
<feature type="compositionally biased region" description="Basic and acidic residues" evidence="2">
    <location>
        <begin position="814"/>
        <end position="853"/>
    </location>
</feature>
<feature type="compositionally biased region" description="Basic and acidic residues" evidence="2">
    <location>
        <begin position="181"/>
        <end position="198"/>
    </location>
</feature>
<feature type="compositionally biased region" description="Polar residues" evidence="2">
    <location>
        <begin position="804"/>
        <end position="813"/>
    </location>
</feature>
<dbReference type="PANTHER" id="PTHR14726:SF1">
    <property type="entry name" value="JHY PROTEIN HOMOLOG"/>
    <property type="match status" value="1"/>
</dbReference>
<dbReference type="PANTHER" id="PTHR14726">
    <property type="entry name" value="JHY PROTEIN HOMOLOG"/>
    <property type="match status" value="1"/>
</dbReference>
<organism evidence="3 4">
    <name type="scientific">Holothuria leucospilota</name>
    <name type="common">Black long sea cucumber</name>
    <name type="synonym">Mertensiothuria leucospilota</name>
    <dbReference type="NCBI Taxonomy" id="206669"/>
    <lineage>
        <taxon>Eukaryota</taxon>
        <taxon>Metazoa</taxon>
        <taxon>Echinodermata</taxon>
        <taxon>Eleutherozoa</taxon>
        <taxon>Echinozoa</taxon>
        <taxon>Holothuroidea</taxon>
        <taxon>Aspidochirotacea</taxon>
        <taxon>Aspidochirotida</taxon>
        <taxon>Holothuriidae</taxon>
        <taxon>Holothuria</taxon>
    </lineage>
</organism>
<feature type="compositionally biased region" description="Pro residues" evidence="2">
    <location>
        <begin position="623"/>
        <end position="642"/>
    </location>
</feature>
<feature type="compositionally biased region" description="Polar residues" evidence="2">
    <location>
        <begin position="962"/>
        <end position="975"/>
    </location>
</feature>
<feature type="compositionally biased region" description="Pro residues" evidence="2">
    <location>
        <begin position="557"/>
        <end position="571"/>
    </location>
</feature>
<feature type="compositionally biased region" description="Low complexity" evidence="2">
    <location>
        <begin position="573"/>
        <end position="587"/>
    </location>
</feature>
<feature type="compositionally biased region" description="Basic and acidic residues" evidence="2">
    <location>
        <begin position="257"/>
        <end position="267"/>
    </location>
</feature>
<feature type="compositionally biased region" description="Acidic residues" evidence="2">
    <location>
        <begin position="1272"/>
        <end position="1286"/>
    </location>
</feature>
<feature type="compositionally biased region" description="Basic and acidic residues" evidence="2">
    <location>
        <begin position="542"/>
        <end position="556"/>
    </location>
</feature>
<evidence type="ECO:0000256" key="2">
    <source>
        <dbReference type="SAM" id="MobiDB-lite"/>
    </source>
</evidence>
<dbReference type="EMBL" id="JAIZAY010000010">
    <property type="protein sequence ID" value="KAJ8034911.1"/>
    <property type="molecule type" value="Genomic_DNA"/>
</dbReference>
<feature type="compositionally biased region" description="Low complexity" evidence="2">
    <location>
        <begin position="989"/>
        <end position="1001"/>
    </location>
</feature>
<name>A0A9Q1BYP5_HOLLE</name>
<feature type="compositionally biased region" description="Basic and acidic residues" evidence="2">
    <location>
        <begin position="381"/>
        <end position="398"/>
    </location>
</feature>
<feature type="region of interest" description="Disordered" evidence="2">
    <location>
        <begin position="1592"/>
        <end position="1658"/>
    </location>
</feature>
<feature type="compositionally biased region" description="Polar residues" evidence="2">
    <location>
        <begin position="1002"/>
        <end position="1012"/>
    </location>
</feature>
<feature type="compositionally biased region" description="Polar residues" evidence="2">
    <location>
        <begin position="862"/>
        <end position="873"/>
    </location>
</feature>
<feature type="compositionally biased region" description="Basic and acidic residues" evidence="2">
    <location>
        <begin position="224"/>
        <end position="234"/>
    </location>
</feature>
<feature type="compositionally biased region" description="Polar residues" evidence="2">
    <location>
        <begin position="476"/>
        <end position="489"/>
    </location>
</feature>
<feature type="compositionally biased region" description="Polar residues" evidence="2">
    <location>
        <begin position="28"/>
        <end position="39"/>
    </location>
</feature>
<feature type="compositionally biased region" description="Polar residues" evidence="2">
    <location>
        <begin position="1054"/>
        <end position="1067"/>
    </location>
</feature>
<feature type="compositionally biased region" description="Basic and acidic residues" evidence="2">
    <location>
        <begin position="1610"/>
        <end position="1630"/>
    </location>
</feature>
<dbReference type="InterPro" id="IPR027968">
    <property type="entry name" value="JHY"/>
</dbReference>
<feature type="coiled-coil region" evidence="1">
    <location>
        <begin position="1668"/>
        <end position="1695"/>
    </location>
</feature>
<feature type="region of interest" description="Disordered" evidence="2">
    <location>
        <begin position="1081"/>
        <end position="1108"/>
    </location>
</feature>
<feature type="compositionally biased region" description="Basic and acidic residues" evidence="2">
    <location>
        <begin position="789"/>
        <end position="803"/>
    </location>
</feature>
<accession>A0A9Q1BYP5</accession>
<comment type="caution">
    <text evidence="3">The sequence shown here is derived from an EMBL/GenBank/DDBJ whole genome shotgun (WGS) entry which is preliminary data.</text>
</comment>
<feature type="compositionally biased region" description="Polar residues" evidence="2">
    <location>
        <begin position="597"/>
        <end position="611"/>
    </location>
</feature>
<dbReference type="OrthoDB" id="10057281at2759"/>
<feature type="region of interest" description="Disordered" evidence="2">
    <location>
        <begin position="23"/>
        <end position="99"/>
    </location>
</feature>
<evidence type="ECO:0000313" key="3">
    <source>
        <dbReference type="EMBL" id="KAJ8034911.1"/>
    </source>
</evidence>
<feature type="compositionally biased region" description="Polar residues" evidence="2">
    <location>
        <begin position="720"/>
        <end position="756"/>
    </location>
</feature>
<dbReference type="GO" id="GO:0035082">
    <property type="term" value="P:axoneme assembly"/>
    <property type="evidence" value="ECO:0007669"/>
    <property type="project" value="TreeGrafter"/>
</dbReference>
<evidence type="ECO:0000256" key="1">
    <source>
        <dbReference type="SAM" id="Coils"/>
    </source>
</evidence>
<feature type="compositionally biased region" description="Basic and acidic residues" evidence="2">
    <location>
        <begin position="1338"/>
        <end position="1358"/>
    </location>
</feature>
<feature type="compositionally biased region" description="Polar residues" evidence="2">
    <location>
        <begin position="54"/>
        <end position="66"/>
    </location>
</feature>
<feature type="compositionally biased region" description="Basic and acidic residues" evidence="2">
    <location>
        <begin position="352"/>
        <end position="368"/>
    </location>
</feature>
<evidence type="ECO:0000313" key="4">
    <source>
        <dbReference type="Proteomes" id="UP001152320"/>
    </source>
</evidence>
<feature type="region of interest" description="Disordered" evidence="2">
    <location>
        <begin position="144"/>
        <end position="1067"/>
    </location>
</feature>
<feature type="compositionally biased region" description="Basic and acidic residues" evidence="2">
    <location>
        <begin position="294"/>
        <end position="314"/>
    </location>
</feature>
<feature type="compositionally biased region" description="Basic and acidic residues" evidence="2">
    <location>
        <begin position="406"/>
        <end position="418"/>
    </location>
</feature>
<dbReference type="Pfam" id="PF15261">
    <property type="entry name" value="JHY"/>
    <property type="match status" value="1"/>
</dbReference>
<feature type="compositionally biased region" description="Basic and acidic residues" evidence="2">
    <location>
        <begin position="67"/>
        <end position="99"/>
    </location>
</feature>
<feature type="region of interest" description="Disordered" evidence="2">
    <location>
        <begin position="1223"/>
        <end position="1377"/>
    </location>
</feature>
<feature type="compositionally biased region" description="Polar residues" evidence="2">
    <location>
        <begin position="883"/>
        <end position="898"/>
    </location>
</feature>
<keyword evidence="4" id="KW-1185">Reference proteome</keyword>
<sequence>MEDPVVRQPSTGTIISHNAHLLLDENENGPSGSIPNNGPYSVEVYDANIGDPSLEQNRPTSNGSSVRSREMDESPVDDGRNSKESLDEEARYQKELKDRVRKSYADLGMEPEGILLKDDEEIAPSDSLEINEELDYGKIKVNGVNSQENRIPDVAESYPKQFEDRGIEESEELSDNIPGNTERKTNLNEQDEGHHDNFPDVTEQGHLNQVAFNEYADTEPYANEAEHNGDEYADTRPYTNNRIDPSNGYADNQPYAKDGKDPSHDYADTEPYANDGRDPRNEYPVTEPFSNNGKDPDNEYSDRELYANEVKDPGYEVSHNVSNSNQVLDDEYGDSYQYANEAADPSLLPNSRHSERRVEHDKPYENASRKSAGGNRLSRQSRIDHEESIPEPRFRTEENYPQVQESFRDSLENDHPREVNGGQADGTTIGLGEDPPGQYAEETFRDSLDEDERDAEPGVKHQQKIYPGVELDQAEPVQTFQSGSNNTLQEIEPKHFYGQQEIIDTENSNNNAGVSPPPLLQAEGTERTYAGVVQNHPPSDGSHPHIENAAFNERRTPPLPPAMPPEPPPPILSGHPASAAGSPSRPRTNPFRVDSQHPGQNPYELQQQQVQADHPSQHNSNIPPGPPQPPNHSRAHPPPPPGSSTIKDQNPYHAEFLNQSALQQPLPYHDPSQAGSVPQQLSSQNRPHQQQAQQSYTTQNPFQDGYDSHRDNAPPLYPPENQSHPSSNEEYPQGYSNHHQPGLSHSRQSNHQTSAQDPKDGLQPSSAPLKVKQSPRESEGTPRVPLHMRPPEKSYLDQFREKQTSSNGRQNGYHQRDGDAERSNQGDFDQGKNNRSEDISDPEHNVRTLESEKGFQGYGRNSGIQPSGSSNSLSRDDVRKPSGPQQRSGNDPNGSLASLESLRFQALPRENSQTKGISKAEKTIKKLPSGEMLHVEYISDDSDDEEMHFVDEMGNPVDEQGNLLSGSPSRPQNLQPKLEYRIKPTPPKQKQSASRQSSSHQVYAQSSATRRTASGHRKLKVGVSQTGSQIPSAIGVRRQHTIDKAVGESKAPSPETSPLKSENTQTDVPGVEEVITSTVAEKEGELGGTIPEAKPPSQPGRSSGAYAPPVGDVRVSAINNQSQLQYGYPANMNPTMQMPVGPYAGVHQMPQQFVASQIPGQMVMTNQPAILSPNASYSFAPQMYAQIQPTLPVAMSPVQTILQPVMQPAPMYMGTQFQQQFVNPQVPQPPNIYGPTQGQSMGETVPAAPQETAVTKGEDSQESDGTYKNSEDEGEEQQTPPEDEVTTDSKQSQRQSKHPKGVRGMLADRNMENKVKTKNRKNQKNFIDANKNNVKNIPPDRKYRDRYLKAKAPKESLNKKQPLPDISQDEDIGEDRWAYREGADGYYDEYGEEEWARQLVEDQRIMAALKRHQSESNILDQQNRLYGPVRQRSLPQRHGEYEEAGEYGNRTFPPGQQPYSYSADRAVTYARMKGPGPRVGFQDDPRVASDGGGRFDARQRFAYTHPMPTRYSPFNVLPDIQRGDNELRVSDPNGYLMKMQKQRQPPTYKEYTVKDYRALKRDIRLGGLGPDTELIQERQEKANRQREYAKAISEQNKKALQKASKPWTPPKERLPGQENSRRGKALEYARKVPKPPLRTPPEELHDRLYGSGSKQSNLYDREGAKTYLLDEIANLDELAERHRQEKEEIERLRSGHAP</sequence>
<reference evidence="3" key="1">
    <citation type="submission" date="2021-10" db="EMBL/GenBank/DDBJ databases">
        <title>Tropical sea cucumber genome reveals ecological adaptation and Cuvierian tubules defense mechanism.</title>
        <authorList>
            <person name="Chen T."/>
        </authorList>
    </citation>
    <scope>NUCLEOTIDE SEQUENCE</scope>
    <source>
        <strain evidence="3">Nanhai2018</strain>
        <tissue evidence="3">Muscle</tissue>
    </source>
</reference>
<feature type="compositionally biased region" description="Polar residues" evidence="2">
    <location>
        <begin position="673"/>
        <end position="688"/>
    </location>
</feature>
<proteinExistence type="predicted"/>
<gene>
    <name evidence="3" type="ORF">HOLleu_21938</name>
</gene>
<dbReference type="Proteomes" id="UP001152320">
    <property type="component" value="Chromosome 10"/>
</dbReference>